<comment type="subcellular location">
    <subcellularLocation>
        <location evidence="1">Membrane</location>
        <topology evidence="1">Multi-pass membrane protein</topology>
    </subcellularLocation>
</comment>
<protein>
    <submittedName>
        <fullName evidence="7">Protein NRT1/ PTR FAMILY 5.1</fullName>
    </submittedName>
</protein>
<dbReference type="GO" id="GO:0016020">
    <property type="term" value="C:membrane"/>
    <property type="evidence" value="ECO:0007669"/>
    <property type="project" value="UniProtKB-SubCell"/>
</dbReference>
<evidence type="ECO:0000256" key="4">
    <source>
        <dbReference type="ARBA" id="ARBA00022989"/>
    </source>
</evidence>
<feature type="transmembrane region" description="Helical" evidence="6">
    <location>
        <begin position="109"/>
        <end position="129"/>
    </location>
</feature>
<comment type="similarity">
    <text evidence="2">Belongs to the major facilitator superfamily. Proton-dependent oligopeptide transporter (POT/PTR) (TC 2.A.17) family.</text>
</comment>
<dbReference type="SUPFAM" id="SSF103473">
    <property type="entry name" value="MFS general substrate transporter"/>
    <property type="match status" value="2"/>
</dbReference>
<evidence type="ECO:0000313" key="7">
    <source>
        <dbReference type="EMBL" id="KAJ4801951.1"/>
    </source>
</evidence>
<feature type="transmembrane region" description="Helical" evidence="6">
    <location>
        <begin position="406"/>
        <end position="426"/>
    </location>
</feature>
<feature type="transmembrane region" description="Helical" evidence="6">
    <location>
        <begin position="325"/>
        <end position="344"/>
    </location>
</feature>
<feature type="transmembrane region" description="Helical" evidence="6">
    <location>
        <begin position="175"/>
        <end position="196"/>
    </location>
</feature>
<organism evidence="7 8">
    <name type="scientific">Rhynchospora pubera</name>
    <dbReference type="NCBI Taxonomy" id="906938"/>
    <lineage>
        <taxon>Eukaryota</taxon>
        <taxon>Viridiplantae</taxon>
        <taxon>Streptophyta</taxon>
        <taxon>Embryophyta</taxon>
        <taxon>Tracheophyta</taxon>
        <taxon>Spermatophyta</taxon>
        <taxon>Magnoliopsida</taxon>
        <taxon>Liliopsida</taxon>
        <taxon>Poales</taxon>
        <taxon>Cyperaceae</taxon>
        <taxon>Cyperoideae</taxon>
        <taxon>Rhynchosporeae</taxon>
        <taxon>Rhynchospora</taxon>
    </lineage>
</organism>
<feature type="transmembrane region" description="Helical" evidence="6">
    <location>
        <begin position="528"/>
        <end position="548"/>
    </location>
</feature>
<dbReference type="Proteomes" id="UP001140206">
    <property type="component" value="Chromosome 2"/>
</dbReference>
<evidence type="ECO:0000256" key="6">
    <source>
        <dbReference type="SAM" id="Phobius"/>
    </source>
</evidence>
<evidence type="ECO:0000313" key="8">
    <source>
        <dbReference type="Proteomes" id="UP001140206"/>
    </source>
</evidence>
<feature type="transmembrane region" description="Helical" evidence="6">
    <location>
        <begin position="135"/>
        <end position="155"/>
    </location>
</feature>
<feature type="transmembrane region" description="Helical" evidence="6">
    <location>
        <begin position="202"/>
        <end position="222"/>
    </location>
</feature>
<evidence type="ECO:0000256" key="3">
    <source>
        <dbReference type="ARBA" id="ARBA00022692"/>
    </source>
</evidence>
<keyword evidence="8" id="KW-1185">Reference proteome</keyword>
<evidence type="ECO:0000256" key="1">
    <source>
        <dbReference type="ARBA" id="ARBA00004141"/>
    </source>
</evidence>
<dbReference type="AlphaFoldDB" id="A0AAV8GDS0"/>
<gene>
    <name evidence="7" type="ORF">LUZ62_053197</name>
</gene>
<dbReference type="Pfam" id="PF00854">
    <property type="entry name" value="PTR2"/>
    <property type="match status" value="1"/>
</dbReference>
<keyword evidence="4 6" id="KW-1133">Transmembrane helix</keyword>
<dbReference type="Gene3D" id="1.20.1250.20">
    <property type="entry name" value="MFS general substrate transporter like domains"/>
    <property type="match status" value="1"/>
</dbReference>
<proteinExistence type="inferred from homology"/>
<accession>A0AAV8GDS0</accession>
<feature type="transmembrane region" description="Helical" evidence="6">
    <location>
        <begin position="488"/>
        <end position="508"/>
    </location>
</feature>
<feature type="transmembrane region" description="Helical" evidence="6">
    <location>
        <begin position="73"/>
        <end position="97"/>
    </location>
</feature>
<dbReference type="InterPro" id="IPR036259">
    <property type="entry name" value="MFS_trans_sf"/>
</dbReference>
<dbReference type="GO" id="GO:0022857">
    <property type="term" value="F:transmembrane transporter activity"/>
    <property type="evidence" value="ECO:0007669"/>
    <property type="project" value="InterPro"/>
</dbReference>
<reference evidence="7" key="1">
    <citation type="submission" date="2022-08" db="EMBL/GenBank/DDBJ databases">
        <authorList>
            <person name="Marques A."/>
        </authorList>
    </citation>
    <scope>NUCLEOTIDE SEQUENCE</scope>
    <source>
        <strain evidence="7">RhyPub2mFocal</strain>
        <tissue evidence="7">Leaves</tissue>
    </source>
</reference>
<evidence type="ECO:0000256" key="5">
    <source>
        <dbReference type="ARBA" id="ARBA00023136"/>
    </source>
</evidence>
<evidence type="ECO:0000256" key="2">
    <source>
        <dbReference type="ARBA" id="ARBA00005982"/>
    </source>
</evidence>
<dbReference type="EMBL" id="JAMFTS010000002">
    <property type="protein sequence ID" value="KAJ4801951.1"/>
    <property type="molecule type" value="Genomic_DNA"/>
</dbReference>
<comment type="caution">
    <text evidence="7">The sequence shown here is derived from an EMBL/GenBank/DDBJ whole genome shotgun (WGS) entry which is preliminary data.</text>
</comment>
<dbReference type="PANTHER" id="PTHR11654">
    <property type="entry name" value="OLIGOPEPTIDE TRANSPORTER-RELATED"/>
    <property type="match status" value="1"/>
</dbReference>
<sequence>MSSVDEASISLLVAEEPPNEEIGACTSAQKQQTGGWKAASFILSTELCQWIAICSITKNLVVYLKTQLLEDNVAAAAHVSTWYGTCFLTTLIGAYMADSWWGNYSTVKRFFIIYLAGMTSLTLSASLPILKHSPLFTYLALYMISLGSGSIKPCLTAFGADQFDNTDTSAKASFFSWYFVSIKLGTFFVSTVIVWIQDNYGWTVGFGTPTLLAGIAFISFMAGSGYYRHCKPSGSPFTRLCQVIVAAARKHYLNVLEENDSVLYQAKGKSEIIPGNEQLEHTPEFSYCSFLDKAAIVTSSDFSNSGAVNPWRLCTMSQVEEFKSILRLLPIWATFILSSMVPTLESSVFVEQAMVMDTRFGSLNIPPASLSSFNVLAIVMFAPIYDKVIVPIVYKFTTKEGGLSHFERAGVGSLFFVLALSSAAIVETERLQIARNEGLAHQNVAVPMSVFWQIPQYVLVGIGEVFNQISMLDFFYDQAPDSMRSICVALALLTISLGSYANSFILTVVNRATGWIPENLNEGRLDCFFWLLVGLCLVNLAVFVYCATRYRYRRSGIQC</sequence>
<keyword evidence="5 6" id="KW-0472">Membrane</keyword>
<feature type="transmembrane region" description="Helical" evidence="6">
    <location>
        <begin position="364"/>
        <end position="385"/>
    </location>
</feature>
<dbReference type="InterPro" id="IPR000109">
    <property type="entry name" value="POT_fam"/>
</dbReference>
<keyword evidence="3 6" id="KW-0812">Transmembrane</keyword>
<name>A0AAV8GDS0_9POAL</name>